<evidence type="ECO:0000256" key="1">
    <source>
        <dbReference type="SAM" id="MobiDB-lite"/>
    </source>
</evidence>
<dbReference type="Proteomes" id="UP001159428">
    <property type="component" value="Unassembled WGS sequence"/>
</dbReference>
<dbReference type="AlphaFoldDB" id="A0AAU9XKD0"/>
<gene>
    <name evidence="2" type="ORF">PMEA_00024285</name>
</gene>
<feature type="compositionally biased region" description="Basic and acidic residues" evidence="1">
    <location>
        <begin position="31"/>
        <end position="41"/>
    </location>
</feature>
<keyword evidence="3" id="KW-1185">Reference proteome</keyword>
<feature type="compositionally biased region" description="Low complexity" evidence="1">
    <location>
        <begin position="52"/>
        <end position="74"/>
    </location>
</feature>
<reference evidence="2 3" key="1">
    <citation type="submission" date="2022-05" db="EMBL/GenBank/DDBJ databases">
        <authorList>
            <consortium name="Genoscope - CEA"/>
            <person name="William W."/>
        </authorList>
    </citation>
    <scope>NUCLEOTIDE SEQUENCE [LARGE SCALE GENOMIC DNA]</scope>
</reference>
<organism evidence="2 3">
    <name type="scientific">Pocillopora meandrina</name>
    <dbReference type="NCBI Taxonomy" id="46732"/>
    <lineage>
        <taxon>Eukaryota</taxon>
        <taxon>Metazoa</taxon>
        <taxon>Cnidaria</taxon>
        <taxon>Anthozoa</taxon>
        <taxon>Hexacorallia</taxon>
        <taxon>Scleractinia</taxon>
        <taxon>Astrocoeniina</taxon>
        <taxon>Pocilloporidae</taxon>
        <taxon>Pocillopora</taxon>
    </lineage>
</organism>
<comment type="caution">
    <text evidence="2">The sequence shown here is derived from an EMBL/GenBank/DDBJ whole genome shotgun (WGS) entry which is preliminary data.</text>
</comment>
<feature type="region of interest" description="Disordered" evidence="1">
    <location>
        <begin position="1"/>
        <end position="80"/>
    </location>
</feature>
<name>A0AAU9XKD0_9CNID</name>
<sequence length="144" mass="15701">MDHSFTEMKGTLGNLAYVEESANEEGSVNSDTEKETDKAPNKDSASTNDQHLSGSSNANNVNNWLTLTNNTSPTDPKSFKEENSTLAGIAIEQLFKVQDKISEELPDIPSLIRKATDSVTLLGAADFGLNMQRRDNIKPELNAD</sequence>
<proteinExistence type="predicted"/>
<dbReference type="EMBL" id="CALNXJ010000045">
    <property type="protein sequence ID" value="CAH3149077.1"/>
    <property type="molecule type" value="Genomic_DNA"/>
</dbReference>
<accession>A0AAU9XKD0</accession>
<evidence type="ECO:0000313" key="3">
    <source>
        <dbReference type="Proteomes" id="UP001159428"/>
    </source>
</evidence>
<protein>
    <submittedName>
        <fullName evidence="2">Uncharacterized protein</fullName>
    </submittedName>
</protein>
<evidence type="ECO:0000313" key="2">
    <source>
        <dbReference type="EMBL" id="CAH3149077.1"/>
    </source>
</evidence>